<evidence type="ECO:0000256" key="4">
    <source>
        <dbReference type="ARBA" id="ARBA00022553"/>
    </source>
</evidence>
<dbReference type="Gene3D" id="3.40.50.980">
    <property type="match status" value="4"/>
</dbReference>
<dbReference type="Pfam" id="PF13193">
    <property type="entry name" value="AMP-binding_C"/>
    <property type="match status" value="2"/>
</dbReference>
<feature type="domain" description="Carrier" evidence="5">
    <location>
        <begin position="2535"/>
        <end position="2610"/>
    </location>
</feature>
<dbReference type="FunFam" id="3.30.300.30:FF:000010">
    <property type="entry name" value="Enterobactin synthetase component F"/>
    <property type="match status" value="1"/>
</dbReference>
<dbReference type="Gene3D" id="3.30.300.30">
    <property type="match status" value="3"/>
</dbReference>
<dbReference type="NCBIfam" id="NF003417">
    <property type="entry name" value="PRK04813.1"/>
    <property type="match status" value="3"/>
</dbReference>
<accession>A0A2P8H9J4</accession>
<evidence type="ECO:0000259" key="5">
    <source>
        <dbReference type="PROSITE" id="PS50075"/>
    </source>
</evidence>
<dbReference type="InterPro" id="IPR001242">
    <property type="entry name" value="Condensation_dom"/>
</dbReference>
<sequence length="2846" mass="316714">EGCRDKLPASVQVISLDGDQALLSRADIATALPRPTSAQLLYVIYTSGSTGTPKGVMITHANLSDYLSGLKASLSIDCCRSFGLLSSIATDLGNTVLFSALAWGGCLHLFSKAAINDGDILADYFSTHDIDCIKIVPSHWKALSAERLLLPQQLLIFGGESLEVAVIDRIRSSGSRCTVVNHYGPTETTIGKLLHVVTDRDTYQHYVPIGKPFSDTKIYILNGSSQWCAAGAPGELYIGGAGVARGYLNNQVLTDERFIADPFSPGSGAKLYRTGDLVKYSPEGDIVFLGRSDDQVRIRGYRVELGEIARVLQQLEQVDQAVVTASGDNGSNRRLIGYVVVKPGFDREEAFLWLQERLPGYMVPSVLVELPHFPLLANGKIDRKSLPDREVPLSQQDYVAPVTAQEQEVAGIWSELLEVARVGLYDNFFSLGGHSLLAIRVISSIRKRLNLEVSIGEIFEYPTISSLLAQVNARSAFAVVPAVTAYERPGRIPLSYSQERLWFIDQLEGSVHYHIPHTLRLQGSLNREGLSYALQTIVNRHEVLRTVIVQESGIAYQQIQDKDSWQLEIIDVAAYREDETLLHACIESLIIRPFDLSADHMLRAHLIVLGAREHILVITLHHIASDAWSAGIIVKELAGFYNAYIEGVPAQLPLPAIQYADYAIWQRAYLSGALMEQKLAYWKDKLADITTLQLPVDYKRLVTQNSQGTVKRFGLGNNLSGQLKKLSDQEGATLFMTLVTALKVLLYRYCGQTDICIGCSTAGRQQQEVEELIGCFVNSLTLRSDLSNFPSFISLLQQVKTTTLEAYNHQDVPFEKVVDAVVKDRDISRNPLFQVMFVMQNVQDAPSLRLGDIIFSGEEVDHIAAKFDITFSITDKDDGLHISISYRRDLFNEATINRIGGHYIQLLQSIVKNPYQQVSVLQMLTASEEQQLLESFNEIAAGGSFRRDLTFLDLFFSQVQEVPDAVAIVFEDSVLTYKELDERSNQLAYYLHSQGVEKGALVPLCIERSLNMIVGILGILKAGGTYVPVDPDYLPQVERINYMLADTAATVILSSNASASKLSGITTANIILLDSNQTNISCLTPGAMPEMPAPDSLAYVIYTSGSTGKPKGVMITHANLFDYLSGLKATLPIDQCRSFGLLSSIATDLGNTVLFGALASGGSLHVLSKTAINDSDVMHRYLKRNPLDCIKIVPSHWKVLSEPGKLLLPVKLLIFGGEVLPYEIIADIRLSGSNCTIANHYGPTETTIGKLLHIVTDDLEYQQNIPIGKPFSDTRIYILNEAMQLCPVGVPGELYIGGAGVAQGYLNNQPLTGDRFIANPFSPVAKGRLYRTGDFVKYLPDGNIVFIGRRDDQVKIHGYRVELGEIESVLRQCDSVNQAVVLARRKNDANQSSNNLRLIAYVVPGKDFDREVMLSYLKSKLPEYMIPSLVITLEKMPLTANGKINKQALPDVDANEWTANAYIPPRNETEQKLIDICKEILEEDHIGMQDNFFKLGGDSILIIKLISRLRSTFNQSVNLADVYNAATMEQIAALINAASPVDNAAAEGEVKKVAAEITALKDSLLKNIPDASLIEDIYPMSDIQSGMVYAALKNPELGVYHNQAGYMLSKDLDVPVLEKALALMVQKHTILRTVFNSDLHMEGVQIVYKEMPVKIDYIDLSDNDNADAKRGIETYLEKERATPFKIGVDRLWRATVFNLQNSTAFLFQCHHAIIDGWSDASFNTELNNLYLSLKAQPVQPALPPLKCTYKDYVIENIAEKRNAANRAFWKNELHEYKRLDITSDKADQQRLLQTFDPAYLGELKRRTDRDNISLKGLFFGAFLYTLSMLTNEDDITLGLVANGRPLKEDGEKVLGCFLNTIPFRFKLDESLLTWEKYFEQIEKKLVEMKKRDRISLFEISRITGEQFLGENPFFDALFGFVNFHVYDNLDEGLSVLEDEELQGVMSYGDVNTNLNCNINITGNRAIIRYSLKRELKCGKSLLELHNYFDAVIRKYLHNYREPINRNEIIPVEELNQLKVVFNNTTVDYPSTAGKTVVDLFAEQALRTPDATAVVFAGKTLSYRELDERSNQLAHYLRNNGVLTEILVPICIERSLEMIIGIIGIMKAGGAYVPIDPDYPSERISHILTDTAAPLVISSNACKPFLENILRGADIIILDDDWPLINKHPITAKTSFPGPHHLAYVIYTSGSTGKPKGVMLAHRGLVNLALSQAAVFDLIPGMKTLQFSSFGFDASCSEIFVTLLSGGCLILPEKADLLSASRFNVLINKEAVDIITLPPSYQHIMKEALRNIKTIVSAGEALNREDGVYIQSQGVRLINAYGPTENTVCITMSDNPIRENNITIGKPIPNVRVYMRDKYGSLCPVGVPGEICVAGAGVAMGYLNQVGLTAEKFIQNPYCPDTYDRIYRTGDIGRWLPDGNIEYLGRLDEQVKIRGYRIELNEIEHVLQECSLVNQAIVVAKPDSSGQKRLIGFVVPNDDFDREAIFTYLRSRLPEYMVPLLLLELEKLPLTANGKIDKNALPDPDAGTLSAQMYVAPRNQTEQVLADIWQQLLEVDKVGVYDDFFQLGGHSLVAISAISKMNRLLHANLSLLDLFEHPVLASLAAILTEKIPEALDPMNKYWGLLNDKKDKHVMMFPPRLGQGLVYAQLSKLITSHSVYSFNYIDEENRLDIYLELIEKIQRKGPYILFGYSGGGHLAFEVAKELIKNGHQVSDIIIIDAVRRSNKKESGEIDKDKIRQEIEAAFEKNKLPAVDEDVMNGLVNDANGYSKYLFEIINDGTISANIHLIKNGETTGRISTYDWENSTTGNYLIYEGNGEHIEMLKASENLEHNATVIQQILDRIENSH</sequence>
<dbReference type="SUPFAM" id="SSF56801">
    <property type="entry name" value="Acetyl-CoA synthetase-like"/>
    <property type="match status" value="3"/>
</dbReference>
<keyword evidence="3" id="KW-0596">Phosphopantetheine</keyword>
<dbReference type="Pfam" id="PF00668">
    <property type="entry name" value="Condensation"/>
    <property type="match status" value="2"/>
</dbReference>
<dbReference type="Gene3D" id="3.30.559.10">
    <property type="entry name" value="Chloramphenicol acetyltransferase-like domain"/>
    <property type="match status" value="2"/>
</dbReference>
<evidence type="ECO:0000313" key="6">
    <source>
        <dbReference type="EMBL" id="PSL42906.1"/>
    </source>
</evidence>
<dbReference type="CDD" id="cd19531">
    <property type="entry name" value="LCL_NRPS-like"/>
    <property type="match status" value="1"/>
</dbReference>
<dbReference type="SUPFAM" id="SSF52777">
    <property type="entry name" value="CoA-dependent acyltransferases"/>
    <property type="match status" value="4"/>
</dbReference>
<dbReference type="Gene3D" id="1.10.287.490">
    <property type="entry name" value="Helix hairpin bin"/>
    <property type="match status" value="1"/>
</dbReference>
<dbReference type="InterPro" id="IPR045851">
    <property type="entry name" value="AMP-bd_C_sf"/>
</dbReference>
<dbReference type="InterPro" id="IPR020806">
    <property type="entry name" value="PKS_PP-bd"/>
</dbReference>
<dbReference type="OrthoDB" id="599826at2"/>
<evidence type="ECO:0000256" key="1">
    <source>
        <dbReference type="ARBA" id="ARBA00001957"/>
    </source>
</evidence>
<dbReference type="Gene3D" id="3.40.50.12780">
    <property type="entry name" value="N-terminal domain of ligase-like"/>
    <property type="match status" value="1"/>
</dbReference>
<dbReference type="GO" id="GO:0031177">
    <property type="term" value="F:phosphopantetheine binding"/>
    <property type="evidence" value="ECO:0007669"/>
    <property type="project" value="InterPro"/>
</dbReference>
<reference evidence="6 7" key="1">
    <citation type="submission" date="2018-03" db="EMBL/GenBank/DDBJ databases">
        <title>Genomic Encyclopedia of Archaeal and Bacterial Type Strains, Phase II (KMG-II): from individual species to whole genera.</title>
        <authorList>
            <person name="Goeker M."/>
        </authorList>
    </citation>
    <scope>NUCLEOTIDE SEQUENCE [LARGE SCALE GENOMIC DNA]</scope>
    <source>
        <strain evidence="6 7">DSM 24859</strain>
    </source>
</reference>
<dbReference type="SUPFAM" id="SSF53474">
    <property type="entry name" value="alpha/beta-Hydrolases"/>
    <property type="match status" value="1"/>
</dbReference>
<evidence type="ECO:0000256" key="3">
    <source>
        <dbReference type="ARBA" id="ARBA00022450"/>
    </source>
</evidence>
<evidence type="ECO:0000256" key="2">
    <source>
        <dbReference type="ARBA" id="ARBA00006432"/>
    </source>
</evidence>
<gene>
    <name evidence="6" type="ORF">CLV51_110123</name>
</gene>
<dbReference type="GO" id="GO:0043041">
    <property type="term" value="P:amino acid activation for nonribosomal peptide biosynthetic process"/>
    <property type="evidence" value="ECO:0007669"/>
    <property type="project" value="TreeGrafter"/>
</dbReference>
<dbReference type="PROSITE" id="PS00012">
    <property type="entry name" value="PHOSPHOPANTETHEINE"/>
    <property type="match status" value="2"/>
</dbReference>
<dbReference type="GO" id="GO:0003824">
    <property type="term" value="F:catalytic activity"/>
    <property type="evidence" value="ECO:0007669"/>
    <property type="project" value="InterPro"/>
</dbReference>
<dbReference type="InterPro" id="IPR000873">
    <property type="entry name" value="AMP-dep_synth/lig_dom"/>
</dbReference>
<dbReference type="InterPro" id="IPR023213">
    <property type="entry name" value="CAT-like_dom_sf"/>
</dbReference>
<comment type="cofactor">
    <cofactor evidence="1">
        <name>pantetheine 4'-phosphate</name>
        <dbReference type="ChEBI" id="CHEBI:47942"/>
    </cofactor>
</comment>
<dbReference type="PANTHER" id="PTHR45527">
    <property type="entry name" value="NONRIBOSOMAL PEPTIDE SYNTHETASE"/>
    <property type="match status" value="1"/>
</dbReference>
<dbReference type="Gene3D" id="3.30.559.30">
    <property type="entry name" value="Nonribosomal peptide synthetase, condensation domain"/>
    <property type="match status" value="2"/>
</dbReference>
<feature type="domain" description="Carrier" evidence="5">
    <location>
        <begin position="1464"/>
        <end position="1539"/>
    </location>
</feature>
<comment type="similarity">
    <text evidence="2">Belongs to the ATP-dependent AMP-binding enzyme family.</text>
</comment>
<dbReference type="Gene3D" id="2.30.38.10">
    <property type="entry name" value="Luciferase, Domain 3"/>
    <property type="match status" value="2"/>
</dbReference>
<dbReference type="Pfam" id="PF00501">
    <property type="entry name" value="AMP-binding"/>
    <property type="match status" value="3"/>
</dbReference>
<feature type="non-terminal residue" evidence="6">
    <location>
        <position position="1"/>
    </location>
</feature>
<dbReference type="Pfam" id="PF00975">
    <property type="entry name" value="Thioesterase"/>
    <property type="match status" value="1"/>
</dbReference>
<dbReference type="InterPro" id="IPR025110">
    <property type="entry name" value="AMP-bd_C"/>
</dbReference>
<keyword evidence="4" id="KW-0597">Phosphoprotein</keyword>
<keyword evidence="7" id="KW-1185">Reference proteome</keyword>
<dbReference type="PANTHER" id="PTHR45527:SF1">
    <property type="entry name" value="FATTY ACID SYNTHASE"/>
    <property type="match status" value="1"/>
</dbReference>
<organism evidence="6 7">
    <name type="scientific">Chitinophaga niastensis</name>
    <dbReference type="NCBI Taxonomy" id="536980"/>
    <lineage>
        <taxon>Bacteria</taxon>
        <taxon>Pseudomonadati</taxon>
        <taxon>Bacteroidota</taxon>
        <taxon>Chitinophagia</taxon>
        <taxon>Chitinophagales</taxon>
        <taxon>Chitinophagaceae</taxon>
        <taxon>Chitinophaga</taxon>
    </lineage>
</organism>
<dbReference type="SMART" id="SM00823">
    <property type="entry name" value="PKS_PP"/>
    <property type="match status" value="3"/>
</dbReference>
<proteinExistence type="inferred from homology"/>
<dbReference type="GO" id="GO:0044550">
    <property type="term" value="P:secondary metabolite biosynthetic process"/>
    <property type="evidence" value="ECO:0007669"/>
    <property type="project" value="UniProtKB-ARBA"/>
</dbReference>
<dbReference type="PROSITE" id="PS00455">
    <property type="entry name" value="AMP_BINDING"/>
    <property type="match status" value="3"/>
</dbReference>
<dbReference type="GO" id="GO:0005737">
    <property type="term" value="C:cytoplasm"/>
    <property type="evidence" value="ECO:0007669"/>
    <property type="project" value="TreeGrafter"/>
</dbReference>
<dbReference type="InterPro" id="IPR006162">
    <property type="entry name" value="Ppantetheine_attach_site"/>
</dbReference>
<dbReference type="EMBL" id="PYAW01000010">
    <property type="protein sequence ID" value="PSL42906.1"/>
    <property type="molecule type" value="Genomic_DNA"/>
</dbReference>
<dbReference type="Proteomes" id="UP000240971">
    <property type="component" value="Unassembled WGS sequence"/>
</dbReference>
<dbReference type="InterPro" id="IPR020845">
    <property type="entry name" value="AMP-binding_CS"/>
</dbReference>
<evidence type="ECO:0000313" key="7">
    <source>
        <dbReference type="Proteomes" id="UP000240971"/>
    </source>
</evidence>
<dbReference type="FunFam" id="3.40.50.12780:FF:000012">
    <property type="entry name" value="Non-ribosomal peptide synthetase"/>
    <property type="match status" value="1"/>
</dbReference>
<dbReference type="Gene3D" id="3.40.50.1820">
    <property type="entry name" value="alpha/beta hydrolase"/>
    <property type="match status" value="1"/>
</dbReference>
<dbReference type="FunFam" id="1.10.1200.10:FF:000005">
    <property type="entry name" value="Nonribosomal peptide synthetase 1"/>
    <property type="match status" value="2"/>
</dbReference>
<dbReference type="Pfam" id="PF00550">
    <property type="entry name" value="PP-binding"/>
    <property type="match status" value="3"/>
</dbReference>
<dbReference type="InterPro" id="IPR042099">
    <property type="entry name" value="ANL_N_sf"/>
</dbReference>
<dbReference type="NCBIfam" id="TIGR01733">
    <property type="entry name" value="AA-adenyl-dom"/>
    <property type="match status" value="2"/>
</dbReference>
<dbReference type="InterPro" id="IPR036736">
    <property type="entry name" value="ACP-like_sf"/>
</dbReference>
<dbReference type="PROSITE" id="PS50075">
    <property type="entry name" value="CARRIER"/>
    <property type="match status" value="3"/>
</dbReference>
<dbReference type="FunFam" id="3.40.50.980:FF:000001">
    <property type="entry name" value="Non-ribosomal peptide synthetase"/>
    <property type="match status" value="2"/>
</dbReference>
<dbReference type="CDD" id="cd05930">
    <property type="entry name" value="A_NRPS"/>
    <property type="match status" value="3"/>
</dbReference>
<dbReference type="Gene3D" id="1.10.1200.10">
    <property type="entry name" value="ACP-like"/>
    <property type="match status" value="3"/>
</dbReference>
<dbReference type="InterPro" id="IPR001031">
    <property type="entry name" value="Thioesterase"/>
</dbReference>
<dbReference type="InterPro" id="IPR029058">
    <property type="entry name" value="AB_hydrolase_fold"/>
</dbReference>
<dbReference type="InterPro" id="IPR010071">
    <property type="entry name" value="AA_adenyl_dom"/>
</dbReference>
<feature type="domain" description="Carrier" evidence="5">
    <location>
        <begin position="400"/>
        <end position="475"/>
    </location>
</feature>
<protein>
    <submittedName>
        <fullName evidence="6">Surfactin family lipopeptide synthetase A</fullName>
    </submittedName>
</protein>
<name>A0A2P8H9J4_CHINA</name>
<dbReference type="InterPro" id="IPR009081">
    <property type="entry name" value="PP-bd_ACP"/>
</dbReference>
<dbReference type="SUPFAM" id="SSF47336">
    <property type="entry name" value="ACP-like"/>
    <property type="match status" value="3"/>
</dbReference>
<comment type="caution">
    <text evidence="6">The sequence shown here is derived from an EMBL/GenBank/DDBJ whole genome shotgun (WGS) entry which is preliminary data.</text>
</comment>